<feature type="compositionally biased region" description="Acidic residues" evidence="9">
    <location>
        <begin position="99"/>
        <end position="121"/>
    </location>
</feature>
<dbReference type="Proteomes" id="UP001212841">
    <property type="component" value="Unassembled WGS sequence"/>
</dbReference>
<feature type="region of interest" description="Disordered" evidence="9">
    <location>
        <begin position="248"/>
        <end position="340"/>
    </location>
</feature>
<dbReference type="GO" id="GO:0016567">
    <property type="term" value="P:protein ubiquitination"/>
    <property type="evidence" value="ECO:0007669"/>
    <property type="project" value="UniProtKB-ARBA"/>
</dbReference>
<evidence type="ECO:0000256" key="1">
    <source>
        <dbReference type="ARBA" id="ARBA00000900"/>
    </source>
</evidence>
<evidence type="ECO:0000256" key="7">
    <source>
        <dbReference type="ARBA" id="ARBA00022833"/>
    </source>
</evidence>
<accession>A0AAD5SFG7</accession>
<dbReference type="GO" id="GO:0061630">
    <property type="term" value="F:ubiquitin protein ligase activity"/>
    <property type="evidence" value="ECO:0007669"/>
    <property type="project" value="UniProtKB-EC"/>
</dbReference>
<dbReference type="SUPFAM" id="SSF57850">
    <property type="entry name" value="RING/U-box"/>
    <property type="match status" value="1"/>
</dbReference>
<dbReference type="EC" id="2.3.2.27" evidence="2"/>
<keyword evidence="3" id="KW-0808">Transferase</keyword>
<feature type="compositionally biased region" description="Low complexity" evidence="9">
    <location>
        <begin position="491"/>
        <end position="500"/>
    </location>
</feature>
<evidence type="ECO:0000313" key="11">
    <source>
        <dbReference type="EMBL" id="KAJ3053364.1"/>
    </source>
</evidence>
<evidence type="ECO:0000256" key="3">
    <source>
        <dbReference type="ARBA" id="ARBA00022679"/>
    </source>
</evidence>
<evidence type="ECO:0000259" key="10">
    <source>
        <dbReference type="PROSITE" id="PS50089"/>
    </source>
</evidence>
<dbReference type="PANTHER" id="PTHR45931">
    <property type="entry name" value="SI:CH211-59O9.10"/>
    <property type="match status" value="1"/>
</dbReference>
<proteinExistence type="predicted"/>
<keyword evidence="4" id="KW-0479">Metal-binding</keyword>
<dbReference type="Pfam" id="PF14369">
    <property type="entry name" value="Zn_ribbon_19"/>
    <property type="match status" value="1"/>
</dbReference>
<dbReference type="FunFam" id="3.30.40.10:FF:000127">
    <property type="entry name" value="E3 ubiquitin-protein ligase RNF181"/>
    <property type="match status" value="1"/>
</dbReference>
<comment type="catalytic activity">
    <reaction evidence="1">
        <text>S-ubiquitinyl-[E2 ubiquitin-conjugating enzyme]-L-cysteine + [acceptor protein]-L-lysine = [E2 ubiquitin-conjugating enzyme]-L-cysteine + N(6)-ubiquitinyl-[acceptor protein]-L-lysine.</text>
        <dbReference type="EC" id="2.3.2.27"/>
    </reaction>
</comment>
<gene>
    <name evidence="11" type="ORF">HK097_004458</name>
</gene>
<keyword evidence="12" id="KW-1185">Reference proteome</keyword>
<evidence type="ECO:0000313" key="12">
    <source>
        <dbReference type="Proteomes" id="UP001212841"/>
    </source>
</evidence>
<sequence length="542" mass="56888">MAGEQSTPPPAHSTEAQPPTTKPEPFDDNSFLDSSKPTTDQPSNSSVSRAPTSRLFNRGTTATEREDGEVVENGDGEEEVVIVDDDDDPNWETGSNTEDNTDDNENDVDDDDSDSEDEDGDHGDHDYWCHQCQREITAILDTGTPTCPRCHGDFVEEIEDIDDPRDFIHEEGDDAGIDFFLSGAAPPHAHGAPHTDAADPNDPESVPGTELGNLVQMWLNQILATDGPGGRRGGEGVHGEVVGVGADSAAGTEEEGGANGDGIDDAVRREHRRRADERVRAQQGGNEEEAGAEGGNAGTGDEADAEDAADGDASASARTGSTRRNRPHGRGSRRSPGVRVGADGVPVINLADFLQFAFTQSGQDAAANGGRNPLMSLFNMVGNPGDYVFGSNGLDDVITRLMEQHAQRTQPPSASEETINSLPTLKVALSELGEHTECPVCQDDYVEGEDITKMPCKHVFHPACIREWLKVNGTCPVCRYSLVGSKEEKTAGGATSASGTSGSGSNGASGSAVGGAAGGPTNSAPPTARAPTPGFEFDVEVD</sequence>
<keyword evidence="5 8" id="KW-0863">Zinc-finger</keyword>
<feature type="region of interest" description="Disordered" evidence="9">
    <location>
        <begin position="1"/>
        <end position="124"/>
    </location>
</feature>
<feature type="compositionally biased region" description="Basic and acidic residues" evidence="9">
    <location>
        <begin position="265"/>
        <end position="280"/>
    </location>
</feature>
<dbReference type="GO" id="GO:0005634">
    <property type="term" value="C:nucleus"/>
    <property type="evidence" value="ECO:0007669"/>
    <property type="project" value="TreeGrafter"/>
</dbReference>
<keyword evidence="6" id="KW-0833">Ubl conjugation pathway</keyword>
<dbReference type="InterPro" id="IPR039525">
    <property type="entry name" value="RNF126-like_zinc-ribbon"/>
</dbReference>
<keyword evidence="7" id="KW-0862">Zinc</keyword>
<comment type="caution">
    <text evidence="11">The sequence shown here is derived from an EMBL/GenBank/DDBJ whole genome shotgun (WGS) entry which is preliminary data.</text>
</comment>
<feature type="region of interest" description="Disordered" evidence="9">
    <location>
        <begin position="183"/>
        <end position="209"/>
    </location>
</feature>
<evidence type="ECO:0000256" key="8">
    <source>
        <dbReference type="PROSITE-ProRule" id="PRU00175"/>
    </source>
</evidence>
<dbReference type="InterPro" id="IPR051834">
    <property type="entry name" value="RING_finger_E3_ligase"/>
</dbReference>
<dbReference type="GO" id="GO:0008270">
    <property type="term" value="F:zinc ion binding"/>
    <property type="evidence" value="ECO:0007669"/>
    <property type="project" value="UniProtKB-KW"/>
</dbReference>
<dbReference type="InterPro" id="IPR001841">
    <property type="entry name" value="Znf_RING"/>
</dbReference>
<evidence type="ECO:0000256" key="6">
    <source>
        <dbReference type="ARBA" id="ARBA00022786"/>
    </source>
</evidence>
<dbReference type="Gene3D" id="3.30.40.10">
    <property type="entry name" value="Zinc/RING finger domain, C3HC4 (zinc finger)"/>
    <property type="match status" value="1"/>
</dbReference>
<evidence type="ECO:0000256" key="4">
    <source>
        <dbReference type="ARBA" id="ARBA00022723"/>
    </source>
</evidence>
<feature type="compositionally biased region" description="Acidic residues" evidence="9">
    <location>
        <begin position="66"/>
        <end position="90"/>
    </location>
</feature>
<dbReference type="Pfam" id="PF13639">
    <property type="entry name" value="zf-RING_2"/>
    <property type="match status" value="1"/>
</dbReference>
<feature type="compositionally biased region" description="Acidic residues" evidence="9">
    <location>
        <begin position="301"/>
        <end position="310"/>
    </location>
</feature>
<dbReference type="PROSITE" id="PS50089">
    <property type="entry name" value="ZF_RING_2"/>
    <property type="match status" value="1"/>
</dbReference>
<evidence type="ECO:0000256" key="2">
    <source>
        <dbReference type="ARBA" id="ARBA00012483"/>
    </source>
</evidence>
<dbReference type="SMART" id="SM00184">
    <property type="entry name" value="RING"/>
    <property type="match status" value="1"/>
</dbReference>
<feature type="compositionally biased region" description="Low complexity" evidence="9">
    <location>
        <begin position="183"/>
        <end position="200"/>
    </location>
</feature>
<evidence type="ECO:0000256" key="9">
    <source>
        <dbReference type="SAM" id="MobiDB-lite"/>
    </source>
</evidence>
<dbReference type="EMBL" id="JADGJD010000214">
    <property type="protein sequence ID" value="KAJ3053364.1"/>
    <property type="molecule type" value="Genomic_DNA"/>
</dbReference>
<feature type="compositionally biased region" description="Basic residues" evidence="9">
    <location>
        <begin position="321"/>
        <end position="333"/>
    </location>
</feature>
<dbReference type="AlphaFoldDB" id="A0AAD5SFG7"/>
<reference evidence="11" key="1">
    <citation type="submission" date="2020-05" db="EMBL/GenBank/DDBJ databases">
        <title>Phylogenomic resolution of chytrid fungi.</title>
        <authorList>
            <person name="Stajich J.E."/>
            <person name="Amses K."/>
            <person name="Simmons R."/>
            <person name="Seto K."/>
            <person name="Myers J."/>
            <person name="Bonds A."/>
            <person name="Quandt C.A."/>
            <person name="Barry K."/>
            <person name="Liu P."/>
            <person name="Grigoriev I."/>
            <person name="Longcore J.E."/>
            <person name="James T.Y."/>
        </authorList>
    </citation>
    <scope>NUCLEOTIDE SEQUENCE</scope>
    <source>
        <strain evidence="11">JEL0318</strain>
    </source>
</reference>
<dbReference type="GO" id="GO:0006511">
    <property type="term" value="P:ubiquitin-dependent protein catabolic process"/>
    <property type="evidence" value="ECO:0007669"/>
    <property type="project" value="TreeGrafter"/>
</dbReference>
<evidence type="ECO:0000256" key="5">
    <source>
        <dbReference type="ARBA" id="ARBA00022771"/>
    </source>
</evidence>
<name>A0AAD5SFG7_9FUNG</name>
<protein>
    <recommendedName>
        <fullName evidence="2">RING-type E3 ubiquitin transferase</fullName>
        <ecNumber evidence="2">2.3.2.27</ecNumber>
    </recommendedName>
</protein>
<dbReference type="InterPro" id="IPR013083">
    <property type="entry name" value="Znf_RING/FYVE/PHD"/>
</dbReference>
<organism evidence="11 12">
    <name type="scientific">Rhizophlyctis rosea</name>
    <dbReference type="NCBI Taxonomy" id="64517"/>
    <lineage>
        <taxon>Eukaryota</taxon>
        <taxon>Fungi</taxon>
        <taxon>Fungi incertae sedis</taxon>
        <taxon>Chytridiomycota</taxon>
        <taxon>Chytridiomycota incertae sedis</taxon>
        <taxon>Chytridiomycetes</taxon>
        <taxon>Rhizophlyctidales</taxon>
        <taxon>Rhizophlyctidaceae</taxon>
        <taxon>Rhizophlyctis</taxon>
    </lineage>
</organism>
<feature type="region of interest" description="Disordered" evidence="9">
    <location>
        <begin position="489"/>
        <end position="542"/>
    </location>
</feature>
<feature type="compositionally biased region" description="Polar residues" evidence="9">
    <location>
        <begin position="31"/>
        <end position="62"/>
    </location>
</feature>
<dbReference type="PANTHER" id="PTHR45931:SF19">
    <property type="entry name" value="CHROMOSOME UNDETERMINED SCAFFOLD_3, WHOLE GENOME SHOTGUN SEQUENCE"/>
    <property type="match status" value="1"/>
</dbReference>
<feature type="compositionally biased region" description="Gly residues" evidence="9">
    <location>
        <begin position="501"/>
        <end position="518"/>
    </location>
</feature>
<feature type="compositionally biased region" description="Low complexity" evidence="9">
    <location>
        <begin position="311"/>
        <end position="320"/>
    </location>
</feature>
<feature type="domain" description="RING-type" evidence="10">
    <location>
        <begin position="438"/>
        <end position="479"/>
    </location>
</feature>